<dbReference type="EMBL" id="JAEUWV010000007">
    <property type="protein sequence ID" value="MCO6394594.1"/>
    <property type="molecule type" value="Genomic_DNA"/>
</dbReference>
<dbReference type="AlphaFoldDB" id="A0AAW5HSX9"/>
<keyword evidence="2" id="KW-1185">Reference proteome</keyword>
<organism evidence="1 2">
    <name type="scientific">Corynebacterium lipophilum</name>
    <dbReference type="NCBI Taxonomy" id="2804918"/>
    <lineage>
        <taxon>Bacteria</taxon>
        <taxon>Bacillati</taxon>
        <taxon>Actinomycetota</taxon>
        <taxon>Actinomycetes</taxon>
        <taxon>Mycobacteriales</taxon>
        <taxon>Corynebacteriaceae</taxon>
        <taxon>Corynebacterium</taxon>
    </lineage>
</organism>
<dbReference type="Proteomes" id="UP001205920">
    <property type="component" value="Unassembled WGS sequence"/>
</dbReference>
<gene>
    <name evidence="1" type="ORF">JMN37_06340</name>
</gene>
<name>A0AAW5HSX9_9CORY</name>
<accession>A0AAW5HSX9</accession>
<reference evidence="1 2" key="1">
    <citation type="submission" date="2021-01" db="EMBL/GenBank/DDBJ databases">
        <title>Identification and Characterization of Corynebacterium sp.</title>
        <authorList>
            <person name="Luo Q."/>
            <person name="Qu P."/>
            <person name="Chen Q."/>
        </authorList>
    </citation>
    <scope>NUCLEOTIDE SEQUENCE [LARGE SCALE GENOMIC DNA]</scope>
    <source>
        <strain evidence="1 2">MC-18</strain>
    </source>
</reference>
<protein>
    <submittedName>
        <fullName evidence="1">Uncharacterized protein</fullName>
    </submittedName>
</protein>
<comment type="caution">
    <text evidence="1">The sequence shown here is derived from an EMBL/GenBank/DDBJ whole genome shotgun (WGS) entry which is preliminary data.</text>
</comment>
<evidence type="ECO:0000313" key="2">
    <source>
        <dbReference type="Proteomes" id="UP001205920"/>
    </source>
</evidence>
<dbReference type="RefSeq" id="WP_252931376.1">
    <property type="nucleotide sequence ID" value="NZ_JAEUWV010000007.1"/>
</dbReference>
<proteinExistence type="predicted"/>
<evidence type="ECO:0000313" key="1">
    <source>
        <dbReference type="EMBL" id="MCO6394594.1"/>
    </source>
</evidence>
<sequence length="66" mass="7402">MLELESFSFHPPQFIICISLSGAPVLAFAKDVLPRCFIPKIYDSALQRDNFSALGRLLMLASVHKH</sequence>